<gene>
    <name evidence="1" type="ORF">HPB48_007403</name>
</gene>
<dbReference type="VEuPathDB" id="VectorBase:HLOH_041615"/>
<proteinExistence type="predicted"/>
<evidence type="ECO:0000313" key="2">
    <source>
        <dbReference type="Proteomes" id="UP000821853"/>
    </source>
</evidence>
<sequence>MHYQCAVQLGPSPPELAESWSGEVYRDRWSDYHDYSGIAASFHPLARQPHSKYDDELPNRQPPATIPLPELCHQLKRLSWINARPYVLQLRPRRPHFPILSAAPAARSPASSSTVCYGLAEHHSRFPCSTT</sequence>
<comment type="caution">
    <text evidence="1">The sequence shown here is derived from an EMBL/GenBank/DDBJ whole genome shotgun (WGS) entry which is preliminary data.</text>
</comment>
<dbReference type="AlphaFoldDB" id="A0A9J6G733"/>
<protein>
    <submittedName>
        <fullName evidence="1">Uncharacterized protein</fullName>
    </submittedName>
</protein>
<dbReference type="Proteomes" id="UP000821853">
    <property type="component" value="Chromosome 3"/>
</dbReference>
<dbReference type="EMBL" id="JABSTR010000005">
    <property type="protein sequence ID" value="KAH9370260.1"/>
    <property type="molecule type" value="Genomic_DNA"/>
</dbReference>
<accession>A0A9J6G733</accession>
<organism evidence="1 2">
    <name type="scientific">Haemaphysalis longicornis</name>
    <name type="common">Bush tick</name>
    <dbReference type="NCBI Taxonomy" id="44386"/>
    <lineage>
        <taxon>Eukaryota</taxon>
        <taxon>Metazoa</taxon>
        <taxon>Ecdysozoa</taxon>
        <taxon>Arthropoda</taxon>
        <taxon>Chelicerata</taxon>
        <taxon>Arachnida</taxon>
        <taxon>Acari</taxon>
        <taxon>Parasitiformes</taxon>
        <taxon>Ixodida</taxon>
        <taxon>Ixodoidea</taxon>
        <taxon>Ixodidae</taxon>
        <taxon>Haemaphysalinae</taxon>
        <taxon>Haemaphysalis</taxon>
    </lineage>
</organism>
<evidence type="ECO:0000313" key="1">
    <source>
        <dbReference type="EMBL" id="KAH9370260.1"/>
    </source>
</evidence>
<reference evidence="1 2" key="1">
    <citation type="journal article" date="2020" name="Cell">
        <title>Large-Scale Comparative Analyses of Tick Genomes Elucidate Their Genetic Diversity and Vector Capacities.</title>
        <authorList>
            <consortium name="Tick Genome and Microbiome Consortium (TIGMIC)"/>
            <person name="Jia N."/>
            <person name="Wang J."/>
            <person name="Shi W."/>
            <person name="Du L."/>
            <person name="Sun Y."/>
            <person name="Zhan W."/>
            <person name="Jiang J.F."/>
            <person name="Wang Q."/>
            <person name="Zhang B."/>
            <person name="Ji P."/>
            <person name="Bell-Sakyi L."/>
            <person name="Cui X.M."/>
            <person name="Yuan T.T."/>
            <person name="Jiang B.G."/>
            <person name="Yang W.F."/>
            <person name="Lam T.T."/>
            <person name="Chang Q.C."/>
            <person name="Ding S.J."/>
            <person name="Wang X.J."/>
            <person name="Zhu J.G."/>
            <person name="Ruan X.D."/>
            <person name="Zhao L."/>
            <person name="Wei J.T."/>
            <person name="Ye R.Z."/>
            <person name="Que T.C."/>
            <person name="Du C.H."/>
            <person name="Zhou Y.H."/>
            <person name="Cheng J.X."/>
            <person name="Dai P.F."/>
            <person name="Guo W.B."/>
            <person name="Han X.H."/>
            <person name="Huang E.J."/>
            <person name="Li L.F."/>
            <person name="Wei W."/>
            <person name="Gao Y.C."/>
            <person name="Liu J.Z."/>
            <person name="Shao H.Z."/>
            <person name="Wang X."/>
            <person name="Wang C.C."/>
            <person name="Yang T.C."/>
            <person name="Huo Q.B."/>
            <person name="Li W."/>
            <person name="Chen H.Y."/>
            <person name="Chen S.E."/>
            <person name="Zhou L.G."/>
            <person name="Ni X.B."/>
            <person name="Tian J.H."/>
            <person name="Sheng Y."/>
            <person name="Liu T."/>
            <person name="Pan Y.S."/>
            <person name="Xia L.Y."/>
            <person name="Li J."/>
            <person name="Zhao F."/>
            <person name="Cao W.C."/>
        </authorList>
    </citation>
    <scope>NUCLEOTIDE SEQUENCE [LARGE SCALE GENOMIC DNA]</scope>
    <source>
        <strain evidence="1">HaeL-2018</strain>
    </source>
</reference>
<keyword evidence="2" id="KW-1185">Reference proteome</keyword>
<name>A0A9J6G733_HAELO</name>